<dbReference type="EMBL" id="JN201525">
    <property type="protein sequence ID" value="AEJ94093.1"/>
    <property type="molecule type" value="Genomic_DNA"/>
</dbReference>
<accession>G1FGT1</accession>
<dbReference type="KEGG" id="vg:18566109"/>
<keyword evidence="2" id="KW-1185">Reference proteome</keyword>
<organism evidence="1 2">
    <name type="scientific">Mycobacterium phage Thibault</name>
    <dbReference type="NCBI Taxonomy" id="1052673"/>
    <lineage>
        <taxon>Viruses</taxon>
        <taxon>Duplodnaviria</taxon>
        <taxon>Heunggongvirae</taxon>
        <taxon>Uroviricota</taxon>
        <taxon>Caudoviricetes</taxon>
        <taxon>Omegavirus</taxon>
        <taxon>Omegavirus thibault</taxon>
    </lineage>
</organism>
<evidence type="ECO:0000313" key="2">
    <source>
        <dbReference type="Proteomes" id="UP000008391"/>
    </source>
</evidence>
<dbReference type="RefSeq" id="YP_009018227.1">
    <property type="nucleotide sequence ID" value="NC_023738.1"/>
</dbReference>
<dbReference type="GeneID" id="18566109"/>
<sequence>MAWRFRPPESHVERRDPIGGYGHIGHCVFVVSAGQRVASTSNCLMPC</sequence>
<name>G1FGT1_9CAUD</name>
<dbReference type="Proteomes" id="UP000008391">
    <property type="component" value="Segment"/>
</dbReference>
<proteinExistence type="predicted"/>
<reference evidence="1 2" key="1">
    <citation type="journal article" date="2012" name="J. Virol.">
        <title>Complete Genome Sequences of 138 Mycobacteriophages.</title>
        <authorList>
            <consortium name="the Science Education Alliance Phage Hunters Advancing Genomics and Evolutionary Science Program"/>
            <consortium name="the KwaZulu-Natal Research Institute for Tuberculosis and HIV Mycobacterial Genetics Course Students"/>
            <consortium name="the Phage Hunters Integrating Research and Education Program"/>
            <person name="Hatfull G.F."/>
        </authorList>
    </citation>
    <scope>NUCLEOTIDE SEQUENCE [LARGE SCALE GENOMIC DNA]</scope>
</reference>
<protein>
    <submittedName>
        <fullName evidence="1">Uncharacterized protein</fullName>
    </submittedName>
</protein>
<dbReference type="OrthoDB" id="37125at10239"/>
<gene>
    <name evidence="1" type="primary">218</name>
    <name evidence="1" type="ORF">THIBAULT_218</name>
</gene>
<evidence type="ECO:0000313" key="1">
    <source>
        <dbReference type="EMBL" id="AEJ94093.1"/>
    </source>
</evidence>